<comment type="caution">
    <text evidence="7">The sequence shown here is derived from an EMBL/GenBank/DDBJ whole genome shotgun (WGS) entry which is preliminary data.</text>
</comment>
<dbReference type="EMBL" id="BMZH01000002">
    <property type="protein sequence ID" value="GHA84478.1"/>
    <property type="molecule type" value="Genomic_DNA"/>
</dbReference>
<reference evidence="7" key="1">
    <citation type="journal article" date="2014" name="Int. J. Syst. Evol. Microbiol.">
        <title>Complete genome sequence of Corynebacterium casei LMG S-19264T (=DSM 44701T), isolated from a smear-ripened cheese.</title>
        <authorList>
            <consortium name="US DOE Joint Genome Institute (JGI-PGF)"/>
            <person name="Walter F."/>
            <person name="Albersmeier A."/>
            <person name="Kalinowski J."/>
            <person name="Ruckert C."/>
        </authorList>
    </citation>
    <scope>NUCLEOTIDE SEQUENCE</scope>
    <source>
        <strain evidence="7">KCTC 32513</strain>
    </source>
</reference>
<dbReference type="Pfam" id="PF07690">
    <property type="entry name" value="MFS_1"/>
    <property type="match status" value="1"/>
</dbReference>
<sequence length="437" mass="47018">MKGKLRWAVVGLVALATIINYIDRQTLSVLWPTEIAPEIFPDMDANGHKEIYATISIIFVFSYAFGQAIFGRIFDWIGTRLGFVLSIGVWSLATIAHAFANGIVSFSIFRSILGMSEAGNWPGAAKANAEWFPVNERALAQGIFNSGAAIGGIISIPLIGYLALFMSWQLIFVSVGVLGLLWLVPWLVIVKAPPKYHSWITDEERDYILSGQINEDLNADGNLDGGYNPPMAELLSRKQSWGVIVASAAIDPIWWLFIVWIPTYLFEVHGFDMKALVASGWVPYVGAMVGAWFGGLLAQNRIDAGWTVDKTRKLTITLGCLIMLPALLALAVASTPGLALALMFIILFGFQTAIGNVQTLPSDFYGGKTVGTLAGLAGMAAKLAGAGIIALVPIMTVGGNYFSIFVLGAAMALTAIAAVWFLCGHIAPLKPRGYVAK</sequence>
<dbReference type="InterPro" id="IPR011701">
    <property type="entry name" value="MFS"/>
</dbReference>
<dbReference type="InterPro" id="IPR036259">
    <property type="entry name" value="MFS_trans_sf"/>
</dbReference>
<evidence type="ECO:0000256" key="2">
    <source>
        <dbReference type="ARBA" id="ARBA00022692"/>
    </source>
</evidence>
<feature type="transmembrane region" description="Helical" evidence="5">
    <location>
        <begin position="168"/>
        <end position="189"/>
    </location>
</feature>
<feature type="transmembrane region" description="Helical" evidence="5">
    <location>
        <begin position="51"/>
        <end position="70"/>
    </location>
</feature>
<gene>
    <name evidence="7" type="primary">exuT</name>
    <name evidence="7" type="ORF">GCM10009069_04480</name>
</gene>
<keyword evidence="8" id="KW-1185">Reference proteome</keyword>
<accession>A0A8J3G1E6</accession>
<evidence type="ECO:0000313" key="7">
    <source>
        <dbReference type="EMBL" id="GHA84478.1"/>
    </source>
</evidence>
<dbReference type="PANTHER" id="PTHR11662:SF285">
    <property type="entry name" value="HEXURONATE TRANSPORTER"/>
    <property type="match status" value="1"/>
</dbReference>
<dbReference type="AlphaFoldDB" id="A0A8J3G1E6"/>
<comment type="subcellular location">
    <subcellularLocation>
        <location evidence="1">Membrane</location>
        <topology evidence="1">Multi-pass membrane protein</topology>
    </subcellularLocation>
</comment>
<organism evidence="7 8">
    <name type="scientific">Algimonas arctica</name>
    <dbReference type="NCBI Taxonomy" id="1479486"/>
    <lineage>
        <taxon>Bacteria</taxon>
        <taxon>Pseudomonadati</taxon>
        <taxon>Pseudomonadota</taxon>
        <taxon>Alphaproteobacteria</taxon>
        <taxon>Maricaulales</taxon>
        <taxon>Robiginitomaculaceae</taxon>
        <taxon>Algimonas</taxon>
    </lineage>
</organism>
<keyword evidence="4 5" id="KW-0472">Membrane</keyword>
<dbReference type="Gene3D" id="1.20.1250.20">
    <property type="entry name" value="MFS general substrate transporter like domains"/>
    <property type="match status" value="2"/>
</dbReference>
<feature type="transmembrane region" description="Helical" evidence="5">
    <location>
        <begin position="401"/>
        <end position="423"/>
    </location>
</feature>
<name>A0A8J3G1E6_9PROT</name>
<evidence type="ECO:0000256" key="1">
    <source>
        <dbReference type="ARBA" id="ARBA00004141"/>
    </source>
</evidence>
<dbReference type="GO" id="GO:0016020">
    <property type="term" value="C:membrane"/>
    <property type="evidence" value="ECO:0007669"/>
    <property type="project" value="UniProtKB-SubCell"/>
</dbReference>
<dbReference type="PANTHER" id="PTHR11662">
    <property type="entry name" value="SOLUTE CARRIER FAMILY 17"/>
    <property type="match status" value="1"/>
</dbReference>
<feature type="transmembrane region" description="Helical" evidence="5">
    <location>
        <begin position="314"/>
        <end position="332"/>
    </location>
</feature>
<feature type="transmembrane region" description="Helical" evidence="5">
    <location>
        <begin position="281"/>
        <end position="302"/>
    </location>
</feature>
<keyword evidence="2 5" id="KW-0812">Transmembrane</keyword>
<reference evidence="7" key="2">
    <citation type="submission" date="2020-09" db="EMBL/GenBank/DDBJ databases">
        <authorList>
            <person name="Sun Q."/>
            <person name="Kim S."/>
        </authorList>
    </citation>
    <scope>NUCLEOTIDE SEQUENCE</scope>
    <source>
        <strain evidence="7">KCTC 32513</strain>
    </source>
</reference>
<dbReference type="PROSITE" id="PS50850">
    <property type="entry name" value="MFS"/>
    <property type="match status" value="1"/>
</dbReference>
<keyword evidence="3 5" id="KW-1133">Transmembrane helix</keyword>
<dbReference type="GO" id="GO:0015134">
    <property type="term" value="F:hexuronate transmembrane transporter activity"/>
    <property type="evidence" value="ECO:0007669"/>
    <property type="project" value="TreeGrafter"/>
</dbReference>
<evidence type="ECO:0000313" key="8">
    <source>
        <dbReference type="Proteomes" id="UP000634004"/>
    </source>
</evidence>
<dbReference type="RefSeq" id="WP_189495012.1">
    <property type="nucleotide sequence ID" value="NZ_BMZH01000002.1"/>
</dbReference>
<feature type="transmembrane region" description="Helical" evidence="5">
    <location>
        <begin position="241"/>
        <end position="261"/>
    </location>
</feature>
<feature type="transmembrane region" description="Helical" evidence="5">
    <location>
        <begin position="338"/>
        <end position="357"/>
    </location>
</feature>
<evidence type="ECO:0000256" key="4">
    <source>
        <dbReference type="ARBA" id="ARBA00023136"/>
    </source>
</evidence>
<protein>
    <submittedName>
        <fullName evidence="7">Hexuronate transporter</fullName>
    </submittedName>
</protein>
<dbReference type="InterPro" id="IPR050382">
    <property type="entry name" value="MFS_Na/Anion_cotransporter"/>
</dbReference>
<dbReference type="InterPro" id="IPR020846">
    <property type="entry name" value="MFS_dom"/>
</dbReference>
<dbReference type="Proteomes" id="UP000634004">
    <property type="component" value="Unassembled WGS sequence"/>
</dbReference>
<feature type="domain" description="Major facilitator superfamily (MFS) profile" evidence="6">
    <location>
        <begin position="9"/>
        <end position="427"/>
    </location>
</feature>
<feature type="transmembrane region" description="Helical" evidence="5">
    <location>
        <begin position="369"/>
        <end position="395"/>
    </location>
</feature>
<proteinExistence type="predicted"/>
<dbReference type="SUPFAM" id="SSF103473">
    <property type="entry name" value="MFS general substrate transporter"/>
    <property type="match status" value="1"/>
</dbReference>
<evidence type="ECO:0000259" key="6">
    <source>
        <dbReference type="PROSITE" id="PS50850"/>
    </source>
</evidence>
<evidence type="ECO:0000256" key="5">
    <source>
        <dbReference type="SAM" id="Phobius"/>
    </source>
</evidence>
<evidence type="ECO:0000256" key="3">
    <source>
        <dbReference type="ARBA" id="ARBA00022989"/>
    </source>
</evidence>
<feature type="transmembrane region" description="Helical" evidence="5">
    <location>
        <begin position="82"/>
        <end position="109"/>
    </location>
</feature>